<keyword evidence="4 5" id="KW-0472">Membrane</keyword>
<feature type="transmembrane region" description="Helical" evidence="5">
    <location>
        <begin position="16"/>
        <end position="36"/>
    </location>
</feature>
<reference evidence="8 10" key="2">
    <citation type="submission" date="2023-07" db="EMBL/GenBank/DDBJ databases">
        <title>Genomic Encyclopedia of Type Strains, Phase IV (KMG-IV): sequencing the most valuable type-strain genomes for metagenomic binning, comparative biology and taxonomic classification.</title>
        <authorList>
            <person name="Goeker M."/>
        </authorList>
    </citation>
    <scope>NUCLEOTIDE SEQUENCE [LARGE SCALE GENOMIC DNA]</scope>
    <source>
        <strain evidence="8 10">DSM 338</strain>
    </source>
</reference>
<gene>
    <name evidence="8" type="ORF">GGQ86_005199</name>
    <name evidence="7" type="ORF">XFLAVUS301_49350</name>
</gene>
<feature type="transmembrane region" description="Helical" evidence="5">
    <location>
        <begin position="140"/>
        <end position="163"/>
    </location>
</feature>
<feature type="domain" description="Integral membrane bound transporter" evidence="6">
    <location>
        <begin position="197"/>
        <end position="317"/>
    </location>
</feature>
<comment type="subcellular location">
    <subcellularLocation>
        <location evidence="1">Membrane</location>
        <topology evidence="1">Multi-pass membrane protein</topology>
    </subcellularLocation>
</comment>
<sequence length="339" mass="35276">MSGPGERLRLWLAQELHLGAIARALAVIGPLVIAYLLSGEPALVNLCLLTVSLLIPALKLRLSPAAVIVQYLVIVATFALLFLAAPMPPLFVVLAALTGFMAAAVTRFGTLMRTLGNWVFIPAVYLALDIREGALGEAALWQAGMLLGLSPVGLALVCAVQALDGRRRTLDRSEIFGPPSGDWQVPAVATAAAVFAAAVLVEMFDIREGQWLIWSAASVVVGDLSASTGKLKLRALGALVGAPLGLLIGLALPVSEAGYSFCVLGAMLTLIAFSRYVVGFGARCFFIALAAAFAGTGSGIAAERVENVLIGGAFGLVAVALAEIARPPRRTRPERPASL</sequence>
<evidence type="ECO:0000256" key="1">
    <source>
        <dbReference type="ARBA" id="ARBA00004141"/>
    </source>
</evidence>
<proteinExistence type="predicted"/>
<feature type="transmembrane region" description="Helical" evidence="5">
    <location>
        <begin position="233"/>
        <end position="252"/>
    </location>
</feature>
<dbReference type="AlphaFoldDB" id="A0A9W6FMA8"/>
<evidence type="ECO:0000256" key="4">
    <source>
        <dbReference type="ARBA" id="ARBA00023136"/>
    </source>
</evidence>
<organism evidence="7 9">
    <name type="scientific">Xanthobacter flavus</name>
    <dbReference type="NCBI Taxonomy" id="281"/>
    <lineage>
        <taxon>Bacteria</taxon>
        <taxon>Pseudomonadati</taxon>
        <taxon>Pseudomonadota</taxon>
        <taxon>Alphaproteobacteria</taxon>
        <taxon>Hyphomicrobiales</taxon>
        <taxon>Xanthobacteraceae</taxon>
        <taxon>Xanthobacter</taxon>
    </lineage>
</organism>
<dbReference type="GeneID" id="95765709"/>
<dbReference type="Proteomes" id="UP001144397">
    <property type="component" value="Unassembled WGS sequence"/>
</dbReference>
<evidence type="ECO:0000259" key="6">
    <source>
        <dbReference type="Pfam" id="PF13515"/>
    </source>
</evidence>
<accession>A0A9W6FMA8</accession>
<evidence type="ECO:0000313" key="8">
    <source>
        <dbReference type="EMBL" id="MDR6336696.1"/>
    </source>
</evidence>
<feature type="transmembrane region" description="Helical" evidence="5">
    <location>
        <begin position="42"/>
        <end position="58"/>
    </location>
</feature>
<keyword evidence="3 5" id="KW-1133">Transmembrane helix</keyword>
<evidence type="ECO:0000313" key="9">
    <source>
        <dbReference type="Proteomes" id="UP001144397"/>
    </source>
</evidence>
<dbReference type="EMBL" id="JAVDPY010000015">
    <property type="protein sequence ID" value="MDR6336696.1"/>
    <property type="molecule type" value="Genomic_DNA"/>
</dbReference>
<evidence type="ECO:0000256" key="5">
    <source>
        <dbReference type="SAM" id="Phobius"/>
    </source>
</evidence>
<evidence type="ECO:0000313" key="7">
    <source>
        <dbReference type="EMBL" id="GLI25261.1"/>
    </source>
</evidence>
<dbReference type="Pfam" id="PF13515">
    <property type="entry name" value="FUSC_2"/>
    <property type="match status" value="1"/>
</dbReference>
<comment type="caution">
    <text evidence="7">The sequence shown here is derived from an EMBL/GenBank/DDBJ whole genome shotgun (WGS) entry which is preliminary data.</text>
</comment>
<feature type="transmembrane region" description="Helical" evidence="5">
    <location>
        <begin position="285"/>
        <end position="302"/>
    </location>
</feature>
<dbReference type="Proteomes" id="UP001245370">
    <property type="component" value="Unassembled WGS sequence"/>
</dbReference>
<protein>
    <submittedName>
        <fullName evidence="7">FUSC family protein</fullName>
    </submittedName>
</protein>
<evidence type="ECO:0000256" key="3">
    <source>
        <dbReference type="ARBA" id="ARBA00022989"/>
    </source>
</evidence>
<feature type="transmembrane region" description="Helical" evidence="5">
    <location>
        <begin position="308"/>
        <end position="325"/>
    </location>
</feature>
<evidence type="ECO:0000313" key="10">
    <source>
        <dbReference type="Proteomes" id="UP001245370"/>
    </source>
</evidence>
<name>A0A9W6FMA8_XANFL</name>
<dbReference type="RefSeq" id="WP_281809934.1">
    <property type="nucleotide sequence ID" value="NZ_BSDO01000013.1"/>
</dbReference>
<dbReference type="InterPro" id="IPR049453">
    <property type="entry name" value="Memb_transporter_dom"/>
</dbReference>
<reference evidence="7" key="1">
    <citation type="submission" date="2022-12" db="EMBL/GenBank/DDBJ databases">
        <title>Reference genome sequencing for broad-spectrum identification of bacterial and archaeal isolates by mass spectrometry.</title>
        <authorList>
            <person name="Sekiguchi Y."/>
            <person name="Tourlousse D.M."/>
        </authorList>
    </citation>
    <scope>NUCLEOTIDE SEQUENCE</scope>
    <source>
        <strain evidence="7">301</strain>
    </source>
</reference>
<keyword evidence="10" id="KW-1185">Reference proteome</keyword>
<feature type="transmembrane region" description="Helical" evidence="5">
    <location>
        <begin position="65"/>
        <end position="84"/>
    </location>
</feature>
<dbReference type="EMBL" id="BSDO01000013">
    <property type="protein sequence ID" value="GLI25261.1"/>
    <property type="molecule type" value="Genomic_DNA"/>
</dbReference>
<feature type="transmembrane region" description="Helical" evidence="5">
    <location>
        <begin position="258"/>
        <end position="278"/>
    </location>
</feature>
<evidence type="ECO:0000256" key="2">
    <source>
        <dbReference type="ARBA" id="ARBA00022692"/>
    </source>
</evidence>
<dbReference type="GO" id="GO:0016020">
    <property type="term" value="C:membrane"/>
    <property type="evidence" value="ECO:0007669"/>
    <property type="project" value="UniProtKB-SubCell"/>
</dbReference>
<keyword evidence="2 5" id="KW-0812">Transmembrane</keyword>
<feature type="transmembrane region" description="Helical" evidence="5">
    <location>
        <begin position="90"/>
        <end position="108"/>
    </location>
</feature>